<name>A0A3N0GGX3_9ACTN</name>
<dbReference type="OrthoDB" id="3992151at2"/>
<dbReference type="PROSITE" id="PS00041">
    <property type="entry name" value="HTH_ARAC_FAMILY_1"/>
    <property type="match status" value="1"/>
</dbReference>
<feature type="domain" description="HTH araC/xylS-type" evidence="4">
    <location>
        <begin position="213"/>
        <end position="311"/>
    </location>
</feature>
<dbReference type="PROSITE" id="PS01124">
    <property type="entry name" value="HTH_ARAC_FAMILY_2"/>
    <property type="match status" value="1"/>
</dbReference>
<dbReference type="InterPro" id="IPR018062">
    <property type="entry name" value="HTH_AraC-typ_CS"/>
</dbReference>
<dbReference type="Pfam" id="PF12833">
    <property type="entry name" value="HTH_18"/>
    <property type="match status" value="1"/>
</dbReference>
<dbReference type="Pfam" id="PF01965">
    <property type="entry name" value="DJ-1_PfpI"/>
    <property type="match status" value="1"/>
</dbReference>
<dbReference type="InterPro" id="IPR018060">
    <property type="entry name" value="HTH_AraC"/>
</dbReference>
<keyword evidence="6" id="KW-1185">Reference proteome</keyword>
<dbReference type="InterPro" id="IPR052158">
    <property type="entry name" value="INH-QAR"/>
</dbReference>
<dbReference type="Gene3D" id="3.40.50.880">
    <property type="match status" value="1"/>
</dbReference>
<dbReference type="CDD" id="cd03137">
    <property type="entry name" value="GATase1_AraC_1"/>
    <property type="match status" value="1"/>
</dbReference>
<evidence type="ECO:0000256" key="3">
    <source>
        <dbReference type="ARBA" id="ARBA00023163"/>
    </source>
</evidence>
<evidence type="ECO:0000313" key="5">
    <source>
        <dbReference type="EMBL" id="RNM11714.1"/>
    </source>
</evidence>
<accession>A0A3N0GGX3</accession>
<dbReference type="PANTHER" id="PTHR43130">
    <property type="entry name" value="ARAC-FAMILY TRANSCRIPTIONAL REGULATOR"/>
    <property type="match status" value="1"/>
</dbReference>
<keyword evidence="1" id="KW-0805">Transcription regulation</keyword>
<dbReference type="Gene3D" id="1.10.10.60">
    <property type="entry name" value="Homeodomain-like"/>
    <property type="match status" value="1"/>
</dbReference>
<dbReference type="GO" id="GO:0043565">
    <property type="term" value="F:sequence-specific DNA binding"/>
    <property type="evidence" value="ECO:0007669"/>
    <property type="project" value="InterPro"/>
</dbReference>
<reference evidence="5 6" key="1">
    <citation type="submission" date="2018-11" db="EMBL/GenBank/DDBJ databases">
        <authorList>
            <person name="Li F."/>
        </authorList>
    </citation>
    <scope>NUCLEOTIDE SEQUENCE [LARGE SCALE GENOMIC DNA]</scope>
    <source>
        <strain evidence="5 6">Gsoil 818</strain>
    </source>
</reference>
<dbReference type="InterPro" id="IPR002818">
    <property type="entry name" value="DJ-1/PfpI"/>
</dbReference>
<dbReference type="SMART" id="SM00342">
    <property type="entry name" value="HTH_ARAC"/>
    <property type="match status" value="1"/>
</dbReference>
<dbReference type="SUPFAM" id="SSF46689">
    <property type="entry name" value="Homeodomain-like"/>
    <property type="match status" value="2"/>
</dbReference>
<evidence type="ECO:0000313" key="6">
    <source>
        <dbReference type="Proteomes" id="UP000279994"/>
    </source>
</evidence>
<organism evidence="5 6">
    <name type="scientific">Nocardioides pocheonensis</name>
    <dbReference type="NCBI Taxonomy" id="661485"/>
    <lineage>
        <taxon>Bacteria</taxon>
        <taxon>Bacillati</taxon>
        <taxon>Actinomycetota</taxon>
        <taxon>Actinomycetes</taxon>
        <taxon>Propionibacteriales</taxon>
        <taxon>Nocardioidaceae</taxon>
        <taxon>Nocardioides</taxon>
    </lineage>
</organism>
<evidence type="ECO:0000259" key="4">
    <source>
        <dbReference type="PROSITE" id="PS01124"/>
    </source>
</evidence>
<dbReference type="EMBL" id="RJSF01000047">
    <property type="protein sequence ID" value="RNM11714.1"/>
    <property type="molecule type" value="Genomic_DNA"/>
</dbReference>
<sequence>MRVAIHAFDGITMFHLAAPSLVFGEAGRMGLSDVWTMEFWTEDGPGIRTAEGVAIENLGTPRVPEAADLLVFPSWHSDLRLAGPVLVELIRRAHSRHARVVGLCLGAFPLADSGLLDGRSAVTHWAAATELASRRPSVEVKSDALYIDHGDVLTSAGTASAIDACLHLLRSEIGAVAASAIARHLVVAPHRDGGQAQYVDRPLPEPESGARLGGTLDWAIAHLEESLTVDDLAGHAGMSRRNFTRRFGETTGTTPAKWILARRLDSSRRFLEATDWSIDRIARSSGFGSAITFRQNFVAKYGTTPTSYRQRFRISVD</sequence>
<dbReference type="AlphaFoldDB" id="A0A3N0GGX3"/>
<keyword evidence="3" id="KW-0804">Transcription</keyword>
<proteinExistence type="predicted"/>
<dbReference type="InterPro" id="IPR029062">
    <property type="entry name" value="Class_I_gatase-like"/>
</dbReference>
<dbReference type="PANTHER" id="PTHR43130:SF3">
    <property type="entry name" value="HTH-TYPE TRANSCRIPTIONAL REGULATOR RV1931C"/>
    <property type="match status" value="1"/>
</dbReference>
<protein>
    <submittedName>
        <fullName evidence="5">Helix-turn-helix domain-containing protein</fullName>
    </submittedName>
</protein>
<evidence type="ECO:0000256" key="1">
    <source>
        <dbReference type="ARBA" id="ARBA00023015"/>
    </source>
</evidence>
<dbReference type="Proteomes" id="UP000279994">
    <property type="component" value="Unassembled WGS sequence"/>
</dbReference>
<dbReference type="RefSeq" id="WP_123224945.1">
    <property type="nucleotide sequence ID" value="NZ_RJSF01000047.1"/>
</dbReference>
<dbReference type="GO" id="GO:0003700">
    <property type="term" value="F:DNA-binding transcription factor activity"/>
    <property type="evidence" value="ECO:0007669"/>
    <property type="project" value="InterPro"/>
</dbReference>
<evidence type="ECO:0000256" key="2">
    <source>
        <dbReference type="ARBA" id="ARBA00023125"/>
    </source>
</evidence>
<gene>
    <name evidence="5" type="ORF">EFL26_21380</name>
</gene>
<dbReference type="SUPFAM" id="SSF52317">
    <property type="entry name" value="Class I glutamine amidotransferase-like"/>
    <property type="match status" value="1"/>
</dbReference>
<keyword evidence="2" id="KW-0238">DNA-binding</keyword>
<dbReference type="InterPro" id="IPR009057">
    <property type="entry name" value="Homeodomain-like_sf"/>
</dbReference>
<comment type="caution">
    <text evidence="5">The sequence shown here is derived from an EMBL/GenBank/DDBJ whole genome shotgun (WGS) entry which is preliminary data.</text>
</comment>